<organism evidence="2 3">
    <name type="scientific">Nocardioides agariphilus</name>
    <dbReference type="NCBI Taxonomy" id="433664"/>
    <lineage>
        <taxon>Bacteria</taxon>
        <taxon>Bacillati</taxon>
        <taxon>Actinomycetota</taxon>
        <taxon>Actinomycetes</taxon>
        <taxon>Propionibacteriales</taxon>
        <taxon>Nocardioidaceae</taxon>
        <taxon>Nocardioides</taxon>
    </lineage>
</organism>
<evidence type="ECO:0000313" key="2">
    <source>
        <dbReference type="EMBL" id="MBF4769431.1"/>
    </source>
</evidence>
<dbReference type="EMBL" id="JADKPO010000025">
    <property type="protein sequence ID" value="MBF4769431.1"/>
    <property type="molecule type" value="Genomic_DNA"/>
</dbReference>
<protein>
    <submittedName>
        <fullName evidence="2">Aminoglycoside phosphotransferase family protein</fullName>
    </submittedName>
</protein>
<keyword evidence="3" id="KW-1185">Reference proteome</keyword>
<dbReference type="InterPro" id="IPR002575">
    <property type="entry name" value="Aminoglycoside_PTrfase"/>
</dbReference>
<sequence length="282" mass="30947">MSMHDLAELWAEGLLRSPVVDVRPLSGGITSTMLALTTAAGDQAVLRLMTNEPWRTHGAELTSREHETQLMLAATAIPAPRSIALDADGRHAGEAAHLMTLLPGVVDAGRTSDEDLTTVAHLLAAIHDLDPDPRPRTYQSWAYPSKYVVPAWAREPEAWERAFAILGQDPPAYDGVFLHRDFAPRNLLWSGRAISGIVDWVETSWGPAWLDVAHFRTMLAVGHGTEVADRFAATYVRLTGREPQPYFDVMDVVGLLPAPGRTPFLTEPGELVRLESHLLSLL</sequence>
<dbReference type="Proteomes" id="UP000660668">
    <property type="component" value="Unassembled WGS sequence"/>
</dbReference>
<gene>
    <name evidence="2" type="ORF">ISU10_16805</name>
</gene>
<dbReference type="SUPFAM" id="SSF56112">
    <property type="entry name" value="Protein kinase-like (PK-like)"/>
    <property type="match status" value="1"/>
</dbReference>
<accession>A0A930VRA2</accession>
<dbReference type="InterPro" id="IPR051678">
    <property type="entry name" value="AGP_Transferase"/>
</dbReference>
<comment type="caution">
    <text evidence="2">The sequence shown here is derived from an EMBL/GenBank/DDBJ whole genome shotgun (WGS) entry which is preliminary data.</text>
</comment>
<dbReference type="Gene3D" id="3.30.200.20">
    <property type="entry name" value="Phosphorylase Kinase, domain 1"/>
    <property type="match status" value="1"/>
</dbReference>
<reference evidence="2" key="1">
    <citation type="submission" date="2020-11" db="EMBL/GenBank/DDBJ databases">
        <title>Nocardioides cynanchi sp. nov., isolated from soil of rhizosphere of Cynanchum wilfordii.</title>
        <authorList>
            <person name="Lee J.-S."/>
            <person name="Suh M.K."/>
            <person name="Kim J.-S."/>
        </authorList>
    </citation>
    <scope>NUCLEOTIDE SEQUENCE</scope>
    <source>
        <strain evidence="2">KCTC 19276</strain>
    </source>
</reference>
<dbReference type="Pfam" id="PF01636">
    <property type="entry name" value="APH"/>
    <property type="match status" value="1"/>
</dbReference>
<feature type="domain" description="Aminoglycoside phosphotransferase" evidence="1">
    <location>
        <begin position="21"/>
        <end position="236"/>
    </location>
</feature>
<dbReference type="InterPro" id="IPR011009">
    <property type="entry name" value="Kinase-like_dom_sf"/>
</dbReference>
<proteinExistence type="predicted"/>
<dbReference type="Gene3D" id="3.90.1200.10">
    <property type="match status" value="1"/>
</dbReference>
<dbReference type="PANTHER" id="PTHR21310">
    <property type="entry name" value="AMINOGLYCOSIDE PHOSPHOTRANSFERASE-RELATED-RELATED"/>
    <property type="match status" value="1"/>
</dbReference>
<dbReference type="AlphaFoldDB" id="A0A930VRA2"/>
<name>A0A930VRA2_9ACTN</name>
<evidence type="ECO:0000259" key="1">
    <source>
        <dbReference type="Pfam" id="PF01636"/>
    </source>
</evidence>
<evidence type="ECO:0000313" key="3">
    <source>
        <dbReference type="Proteomes" id="UP000660668"/>
    </source>
</evidence>